<feature type="compositionally biased region" description="Polar residues" evidence="1">
    <location>
        <begin position="235"/>
        <end position="251"/>
    </location>
</feature>
<dbReference type="Proteomes" id="UP000193986">
    <property type="component" value="Unassembled WGS sequence"/>
</dbReference>
<accession>A0A1Y2BBZ0</accession>
<gene>
    <name evidence="2" type="ORF">BCR39DRAFT_525879</name>
</gene>
<dbReference type="AlphaFoldDB" id="A0A1Y2BBZ0"/>
<dbReference type="EMBL" id="MCFC01000014">
    <property type="protein sequence ID" value="ORY31605.1"/>
    <property type="molecule type" value="Genomic_DNA"/>
</dbReference>
<name>A0A1Y2BBZ0_9TREE</name>
<dbReference type="InParanoid" id="A0A1Y2BBZ0"/>
<reference evidence="2 3" key="1">
    <citation type="submission" date="2016-07" db="EMBL/GenBank/DDBJ databases">
        <title>Pervasive Adenine N6-methylation of Active Genes in Fungi.</title>
        <authorList>
            <consortium name="DOE Joint Genome Institute"/>
            <person name="Mondo S.J."/>
            <person name="Dannebaum R.O."/>
            <person name="Kuo R.C."/>
            <person name="Labutti K."/>
            <person name="Haridas S."/>
            <person name="Kuo A."/>
            <person name="Salamov A."/>
            <person name="Ahrendt S.R."/>
            <person name="Lipzen A."/>
            <person name="Sullivan W."/>
            <person name="Andreopoulos W.B."/>
            <person name="Clum A."/>
            <person name="Lindquist E."/>
            <person name="Daum C."/>
            <person name="Ramamoorthy G.K."/>
            <person name="Gryganskyi A."/>
            <person name="Culley D."/>
            <person name="Magnuson J.K."/>
            <person name="James T.Y."/>
            <person name="O'Malley M.A."/>
            <person name="Stajich J.E."/>
            <person name="Spatafora J.W."/>
            <person name="Visel A."/>
            <person name="Grigoriev I.V."/>
        </authorList>
    </citation>
    <scope>NUCLEOTIDE SEQUENCE [LARGE SCALE GENOMIC DNA]</scope>
    <source>
        <strain evidence="2 3">68-887.2</strain>
    </source>
</reference>
<keyword evidence="3" id="KW-1185">Reference proteome</keyword>
<comment type="caution">
    <text evidence="2">The sequence shown here is derived from an EMBL/GenBank/DDBJ whole genome shotgun (WGS) entry which is preliminary data.</text>
</comment>
<proteinExistence type="predicted"/>
<sequence length="277" mass="31079">MSSHQYTKSVETDNSFSSYQPTAVNHTPRLESANYTGPVFLNPPPDYSSIDTPEFRLQSAVDTAISKIPDATAQRVYTLTKSDEYMGFRFPIGYARYSTTHKTSCFYAHIGADEHALMWTFTVSAYLRDREVNNFAGETLTVFLEPGEVTFGQRLKDQIPLGLGWSISRLGQCISNGWIATWKERGRPFTTRPSIVSHNIRYPDESDVMVSLDLTLGFWRPYDEPEPSLDPFTQAEASQGLVSQPEESQAGPSRESLSRRGGYGGLVRTKSRMCRDG</sequence>
<evidence type="ECO:0000313" key="3">
    <source>
        <dbReference type="Proteomes" id="UP000193986"/>
    </source>
</evidence>
<protein>
    <submittedName>
        <fullName evidence="2">Uncharacterized protein</fullName>
    </submittedName>
</protein>
<evidence type="ECO:0000313" key="2">
    <source>
        <dbReference type="EMBL" id="ORY31605.1"/>
    </source>
</evidence>
<evidence type="ECO:0000256" key="1">
    <source>
        <dbReference type="SAM" id="MobiDB-lite"/>
    </source>
</evidence>
<organism evidence="2 3">
    <name type="scientific">Naematelia encephala</name>
    <dbReference type="NCBI Taxonomy" id="71784"/>
    <lineage>
        <taxon>Eukaryota</taxon>
        <taxon>Fungi</taxon>
        <taxon>Dikarya</taxon>
        <taxon>Basidiomycota</taxon>
        <taxon>Agaricomycotina</taxon>
        <taxon>Tremellomycetes</taxon>
        <taxon>Tremellales</taxon>
        <taxon>Naemateliaceae</taxon>
        <taxon>Naematelia</taxon>
    </lineage>
</organism>
<feature type="region of interest" description="Disordered" evidence="1">
    <location>
        <begin position="227"/>
        <end position="277"/>
    </location>
</feature>
<feature type="region of interest" description="Disordered" evidence="1">
    <location>
        <begin position="1"/>
        <end position="22"/>
    </location>
</feature>